<dbReference type="InterPro" id="IPR000825">
    <property type="entry name" value="SUF_FeS_clus_asmbl_SufBD_core"/>
</dbReference>
<accession>A0A2W5FK45</accession>
<name>A0A2W5FK45_9BACT</name>
<evidence type="ECO:0000259" key="1">
    <source>
        <dbReference type="Pfam" id="PF01458"/>
    </source>
</evidence>
<dbReference type="PANTHER" id="PTHR43575">
    <property type="entry name" value="PROTEIN ABCI7, CHLOROPLASTIC"/>
    <property type="match status" value="1"/>
</dbReference>
<protein>
    <submittedName>
        <fullName evidence="2">Fe-S cluster assembly protein SufD</fullName>
    </submittedName>
</protein>
<reference evidence="2 3" key="1">
    <citation type="submission" date="2017-08" db="EMBL/GenBank/DDBJ databases">
        <title>Infants hospitalized years apart are colonized by the same room-sourced microbial strains.</title>
        <authorList>
            <person name="Brooks B."/>
            <person name="Olm M.R."/>
            <person name="Firek B.A."/>
            <person name="Baker R."/>
            <person name="Thomas B.C."/>
            <person name="Morowitz M.J."/>
            <person name="Banfield J.F."/>
        </authorList>
    </citation>
    <scope>NUCLEOTIDE SEQUENCE [LARGE SCALE GENOMIC DNA]</scope>
    <source>
        <strain evidence="2">S2_006_000_R2_64</strain>
    </source>
</reference>
<comment type="caution">
    <text evidence="2">The sequence shown here is derived from an EMBL/GenBank/DDBJ whole genome shotgun (WGS) entry which is preliminary data.</text>
</comment>
<organism evidence="2 3">
    <name type="scientific">Micavibrio aeruginosavorus</name>
    <dbReference type="NCBI Taxonomy" id="349221"/>
    <lineage>
        <taxon>Bacteria</taxon>
        <taxon>Pseudomonadati</taxon>
        <taxon>Bdellovibrionota</taxon>
        <taxon>Bdellovibrionia</taxon>
        <taxon>Bdellovibrionales</taxon>
        <taxon>Pseudobdellovibrionaceae</taxon>
        <taxon>Micavibrio</taxon>
    </lineage>
</organism>
<evidence type="ECO:0000313" key="2">
    <source>
        <dbReference type="EMBL" id="PZP54764.1"/>
    </source>
</evidence>
<dbReference type="InterPro" id="IPR055346">
    <property type="entry name" value="Fe-S_cluster_assembly_SufBD"/>
</dbReference>
<proteinExistence type="predicted"/>
<gene>
    <name evidence="2" type="primary">sufD</name>
    <name evidence="2" type="ORF">DI586_08920</name>
</gene>
<dbReference type="InterPro" id="IPR037284">
    <property type="entry name" value="SUF_FeS_clus_asmbl_SufBD_sf"/>
</dbReference>
<feature type="domain" description="SUF system FeS cluster assembly SufBD core" evidence="1">
    <location>
        <begin position="137"/>
        <end position="364"/>
    </location>
</feature>
<dbReference type="Proteomes" id="UP000249739">
    <property type="component" value="Unassembled WGS sequence"/>
</dbReference>
<dbReference type="PANTHER" id="PTHR43575:SF1">
    <property type="entry name" value="PROTEIN ABCI7, CHLOROPLASTIC"/>
    <property type="match status" value="1"/>
</dbReference>
<dbReference type="NCBIfam" id="TIGR01981">
    <property type="entry name" value="sufD"/>
    <property type="match status" value="1"/>
</dbReference>
<sequence length="392" mass="44149">MTAIPFSKTRFKADTSELALQGWDSLQPGGPDWAKALRLRSRDKVIEFGLPTTKLERWKYTNLPARLKKMDLSYTPNQGTPIADAPDWAQDRSDGFVPGDHPYHDMMLWHANNAFLDKATFLQFVDQQHHNIVHAGNDGELTHPRSFICVADNADGVLFEYYSGKGAYWRNGVTEIRVGKNARFRHYRIIEDSMESVCTHNTHVTVERDGQYEAFTLTTGAGMSRNQLHGELLAENGQCSFSGLNMISGKQHADTTLLIEHKAPHCQSNQLYKNILKDEARCVFQGKIFVDQIAQKTDGYQLSNNLLLSPLAEMNIKPELEIYADDVKCSHGSTTGALDETPMFYLRSRGLSESEARKLLLEAFIGQALEKITHEAAQKDITERAIAWLSQS</sequence>
<dbReference type="EMBL" id="QFOT01000111">
    <property type="protein sequence ID" value="PZP54764.1"/>
    <property type="molecule type" value="Genomic_DNA"/>
</dbReference>
<dbReference type="SUPFAM" id="SSF101960">
    <property type="entry name" value="Stabilizer of iron transporter SufD"/>
    <property type="match status" value="1"/>
</dbReference>
<evidence type="ECO:0000313" key="3">
    <source>
        <dbReference type="Proteomes" id="UP000249739"/>
    </source>
</evidence>
<dbReference type="Pfam" id="PF01458">
    <property type="entry name" value="SUFBD_core"/>
    <property type="match status" value="1"/>
</dbReference>
<dbReference type="AlphaFoldDB" id="A0A2W5FK45"/>
<dbReference type="GO" id="GO:0016226">
    <property type="term" value="P:iron-sulfur cluster assembly"/>
    <property type="evidence" value="ECO:0007669"/>
    <property type="project" value="InterPro"/>
</dbReference>
<dbReference type="InterPro" id="IPR011542">
    <property type="entry name" value="SUF_FeS_clus_asmbl_SufD"/>
</dbReference>